<dbReference type="PANTHER" id="PTHR31435:SF10">
    <property type="entry name" value="BSR4717 PROTEIN"/>
    <property type="match status" value="1"/>
</dbReference>
<dbReference type="InterPro" id="IPR016181">
    <property type="entry name" value="Acyl_CoA_acyltransferase"/>
</dbReference>
<reference evidence="2 3" key="1">
    <citation type="journal article" date="2019" name="Anaerobe">
        <title>Brachyspira catarrhinii sp. nov., an anaerobic intestinal spirochaete isolated from vervet monkeys may have been misidentified as Brachyspira aalborgi in previous studies.</title>
        <authorList>
            <person name="Phillips N.D."/>
            <person name="La T."/>
            <person name="Hampson D.J."/>
        </authorList>
    </citation>
    <scope>NUCLEOTIDE SEQUENCE [LARGE SCALE GENOMIC DNA]</scope>
    <source>
        <strain evidence="2 3">Z12</strain>
    </source>
</reference>
<dbReference type="InterPro" id="IPR031165">
    <property type="entry name" value="GNAT_YJDJ"/>
</dbReference>
<sequence>MIKIEFREKEKKSIAYDLDKQVGECDFEETNDTWNITHTEVDSAYEGQGIAKKLVENVIQNARILNKNLKATCSYAKKIIEKI</sequence>
<dbReference type="EMBL" id="SJDU01000037">
    <property type="protein sequence ID" value="TKZ35961.1"/>
    <property type="molecule type" value="Genomic_DNA"/>
</dbReference>
<gene>
    <name evidence="2" type="ORF">EZH24_02585</name>
</gene>
<dbReference type="Pfam" id="PF14542">
    <property type="entry name" value="Acetyltransf_CG"/>
    <property type="match status" value="1"/>
</dbReference>
<dbReference type="Gene3D" id="3.40.630.30">
    <property type="match status" value="1"/>
</dbReference>
<evidence type="ECO:0000259" key="1">
    <source>
        <dbReference type="PROSITE" id="PS51729"/>
    </source>
</evidence>
<keyword evidence="3" id="KW-1185">Reference proteome</keyword>
<evidence type="ECO:0000313" key="3">
    <source>
        <dbReference type="Proteomes" id="UP000310168"/>
    </source>
</evidence>
<dbReference type="InterPro" id="IPR045057">
    <property type="entry name" value="Gcn5-rel_NAT"/>
</dbReference>
<dbReference type="PROSITE" id="PS51729">
    <property type="entry name" value="GNAT_YJDJ"/>
    <property type="match status" value="1"/>
</dbReference>
<dbReference type="RefSeq" id="WP_137997573.1">
    <property type="nucleotide sequence ID" value="NZ_SJDU01000037.1"/>
</dbReference>
<organism evidence="2 3">
    <name type="scientific">Brachyspira catarrhinii</name>
    <dbReference type="NCBI Taxonomy" id="2528966"/>
    <lineage>
        <taxon>Bacteria</taxon>
        <taxon>Pseudomonadati</taxon>
        <taxon>Spirochaetota</taxon>
        <taxon>Spirochaetia</taxon>
        <taxon>Brachyspirales</taxon>
        <taxon>Brachyspiraceae</taxon>
        <taxon>Brachyspira</taxon>
    </lineage>
</organism>
<name>A0ABY2TSV6_9SPIR</name>
<dbReference type="PANTHER" id="PTHR31435">
    <property type="entry name" value="PROTEIN NATD1"/>
    <property type="match status" value="1"/>
</dbReference>
<protein>
    <submittedName>
        <fullName evidence="2">N-acetyltransferase</fullName>
    </submittedName>
</protein>
<accession>A0ABY2TSV6</accession>
<dbReference type="CDD" id="cd04301">
    <property type="entry name" value="NAT_SF"/>
    <property type="match status" value="1"/>
</dbReference>
<proteinExistence type="predicted"/>
<dbReference type="SUPFAM" id="SSF55729">
    <property type="entry name" value="Acyl-CoA N-acyltransferases (Nat)"/>
    <property type="match status" value="1"/>
</dbReference>
<comment type="caution">
    <text evidence="2">The sequence shown here is derived from an EMBL/GenBank/DDBJ whole genome shotgun (WGS) entry which is preliminary data.</text>
</comment>
<evidence type="ECO:0000313" key="2">
    <source>
        <dbReference type="EMBL" id="TKZ35961.1"/>
    </source>
</evidence>
<dbReference type="Proteomes" id="UP000310168">
    <property type="component" value="Unassembled WGS sequence"/>
</dbReference>
<feature type="domain" description="N-acetyltransferase" evidence="1">
    <location>
        <begin position="5"/>
        <end position="83"/>
    </location>
</feature>